<name>A0ABQ6EFC4_9SPHN</name>
<evidence type="ECO:0000256" key="1">
    <source>
        <dbReference type="ARBA" id="ARBA00009570"/>
    </source>
</evidence>
<dbReference type="Gene3D" id="3.10.450.50">
    <property type="match status" value="1"/>
</dbReference>
<keyword evidence="2" id="KW-0560">Oxidoreductase</keyword>
<comment type="caution">
    <text evidence="3">The sequence shown here is derived from an EMBL/GenBank/DDBJ whole genome shotgun (WGS) entry which is preliminary data.</text>
</comment>
<evidence type="ECO:0000313" key="3">
    <source>
        <dbReference type="EMBL" id="GLT06359.1"/>
    </source>
</evidence>
<keyword evidence="4" id="KW-1185">Reference proteome</keyword>
<evidence type="ECO:0000313" key="4">
    <source>
        <dbReference type="Proteomes" id="UP001157117"/>
    </source>
</evidence>
<proteinExistence type="inferred from homology"/>
<organism evidence="3 4">
    <name type="scientific">Sphingomonas psychrolutea</name>
    <dbReference type="NCBI Taxonomy" id="1259676"/>
    <lineage>
        <taxon>Bacteria</taxon>
        <taxon>Pseudomonadati</taxon>
        <taxon>Pseudomonadota</taxon>
        <taxon>Alphaproteobacteria</taxon>
        <taxon>Sphingomonadales</taxon>
        <taxon>Sphingomonadaceae</taxon>
        <taxon>Sphingomonas</taxon>
    </lineage>
</organism>
<dbReference type="EMBL" id="BSPT01000040">
    <property type="protein sequence ID" value="GLT06359.1"/>
    <property type="molecule type" value="Genomic_DNA"/>
</dbReference>
<dbReference type="InterPro" id="IPR000391">
    <property type="entry name" value="Rng_hydr_dOase-bsu"/>
</dbReference>
<dbReference type="PANTHER" id="PTHR41534:SF2">
    <property type="entry name" value="3-PHENYLPROPIONATE_CINNAMIC ACID DIOXYGENASE SUBUNIT BETA"/>
    <property type="match status" value="1"/>
</dbReference>
<accession>A0ABQ6EFC4</accession>
<keyword evidence="3" id="KW-0223">Dioxygenase</keyword>
<protein>
    <submittedName>
        <fullName evidence="3">Hypothetical biphenyl dioxygenase beta subunit</fullName>
    </submittedName>
</protein>
<dbReference type="CDD" id="cd00667">
    <property type="entry name" value="ring_hydroxylating_dioxygenases_beta"/>
    <property type="match status" value="1"/>
</dbReference>
<dbReference type="Pfam" id="PF00866">
    <property type="entry name" value="Ring_hydroxyl_B"/>
    <property type="match status" value="1"/>
</dbReference>
<evidence type="ECO:0000256" key="2">
    <source>
        <dbReference type="ARBA" id="ARBA00023002"/>
    </source>
</evidence>
<dbReference type="InterPro" id="IPR032710">
    <property type="entry name" value="NTF2-like_dom_sf"/>
</dbReference>
<comment type="similarity">
    <text evidence="1">Belongs to the bacterial ring-hydroxylating dioxygenase beta subunit family.</text>
</comment>
<dbReference type="NCBIfam" id="NF007479">
    <property type="entry name" value="PRK10069.1"/>
    <property type="match status" value="1"/>
</dbReference>
<dbReference type="GO" id="GO:0051213">
    <property type="term" value="F:dioxygenase activity"/>
    <property type="evidence" value="ECO:0007669"/>
    <property type="project" value="UniProtKB-KW"/>
</dbReference>
<dbReference type="PANTHER" id="PTHR41534">
    <property type="entry name" value="BLR3401 PROTEIN"/>
    <property type="match status" value="1"/>
</dbReference>
<dbReference type="SUPFAM" id="SSF54427">
    <property type="entry name" value="NTF2-like"/>
    <property type="match status" value="1"/>
</dbReference>
<reference evidence="4" key="1">
    <citation type="journal article" date="2019" name="Int. J. Syst. Evol. Microbiol.">
        <title>The Global Catalogue of Microorganisms (GCM) 10K type strain sequencing project: providing services to taxonomists for standard genome sequencing and annotation.</title>
        <authorList>
            <consortium name="The Broad Institute Genomics Platform"/>
            <consortium name="The Broad Institute Genome Sequencing Center for Infectious Disease"/>
            <person name="Wu L."/>
            <person name="Ma J."/>
        </authorList>
    </citation>
    <scope>NUCLEOTIDE SEQUENCE [LARGE SCALE GENOMIC DNA]</scope>
    <source>
        <strain evidence="4">NBRC 109639</strain>
    </source>
</reference>
<gene>
    <name evidence="3" type="ORF">GCM10007926_32940</name>
</gene>
<dbReference type="Proteomes" id="UP001157117">
    <property type="component" value="Unassembled WGS sequence"/>
</dbReference>
<sequence length="191" mass="22832">MHWEETMLDTTFKTAFERKPKTVSLELQHEVEQFLYWETKLLTDRRYEEWFGLLASDLRYWMPIRSTRIMREVAQEYTDENGFAHFDDNWHTMKGRIKKIMSDVGWSENPASRLRYLVGNVMIVPESDNELNVVSAMMIYRTRQERQLDVFACERHDVLRRVDSEAGFEIASRKVLVDQSTILSNNLSFFF</sequence>